<gene>
    <name evidence="11" type="ORF">EI16_10560</name>
</gene>
<evidence type="ECO:0000256" key="3">
    <source>
        <dbReference type="ARBA" id="ARBA00022679"/>
    </source>
</evidence>
<dbReference type="GO" id="GO:0019287">
    <property type="term" value="P:isopentenyl diphosphate biosynthetic process, mevalonate pathway"/>
    <property type="evidence" value="ECO:0007669"/>
    <property type="project" value="UniProtKB-UniPathway"/>
</dbReference>
<evidence type="ECO:0000259" key="10">
    <source>
        <dbReference type="Pfam" id="PF00288"/>
    </source>
</evidence>
<feature type="domain" description="GHMP kinase N-terminal" evidence="10">
    <location>
        <begin position="78"/>
        <end position="157"/>
    </location>
</feature>
<name>A0A066ZWR2_HYDMR</name>
<keyword evidence="5" id="KW-0418">Kinase</keyword>
<keyword evidence="2" id="KW-0444">Lipid biosynthesis</keyword>
<dbReference type="Proteomes" id="UP000027341">
    <property type="component" value="Unassembled WGS sequence"/>
</dbReference>
<proteinExistence type="predicted"/>
<evidence type="ECO:0000313" key="12">
    <source>
        <dbReference type="Proteomes" id="UP000027341"/>
    </source>
</evidence>
<dbReference type="GO" id="GO:0004496">
    <property type="term" value="F:mevalonate kinase activity"/>
    <property type="evidence" value="ECO:0007669"/>
    <property type="project" value="InterPro"/>
</dbReference>
<dbReference type="InterPro" id="IPR006204">
    <property type="entry name" value="GHMP_kinase_N_dom"/>
</dbReference>
<evidence type="ECO:0000256" key="2">
    <source>
        <dbReference type="ARBA" id="ARBA00022516"/>
    </source>
</evidence>
<protein>
    <recommendedName>
        <fullName evidence="10">GHMP kinase N-terminal domain-containing protein</fullName>
    </recommendedName>
</protein>
<dbReference type="GO" id="GO:0005737">
    <property type="term" value="C:cytoplasm"/>
    <property type="evidence" value="ECO:0007669"/>
    <property type="project" value="InterPro"/>
</dbReference>
<evidence type="ECO:0000256" key="5">
    <source>
        <dbReference type="ARBA" id="ARBA00022777"/>
    </source>
</evidence>
<dbReference type="PANTHER" id="PTHR43290:SF2">
    <property type="entry name" value="MEVALONATE KINASE"/>
    <property type="match status" value="1"/>
</dbReference>
<evidence type="ECO:0000256" key="4">
    <source>
        <dbReference type="ARBA" id="ARBA00022741"/>
    </source>
</evidence>
<dbReference type="UniPathway" id="UPA00057">
    <property type="reaction ID" value="UER00098"/>
</dbReference>
<dbReference type="InterPro" id="IPR036554">
    <property type="entry name" value="GHMP_kinase_C_sf"/>
</dbReference>
<evidence type="ECO:0000256" key="7">
    <source>
        <dbReference type="ARBA" id="ARBA00022842"/>
    </source>
</evidence>
<dbReference type="Gene3D" id="3.30.230.10">
    <property type="match status" value="1"/>
</dbReference>
<evidence type="ECO:0000313" key="11">
    <source>
        <dbReference type="EMBL" id="KDN96684.1"/>
    </source>
</evidence>
<keyword evidence="4" id="KW-0547">Nucleotide-binding</keyword>
<evidence type="ECO:0000256" key="1">
    <source>
        <dbReference type="ARBA" id="ARBA00022490"/>
    </source>
</evidence>
<dbReference type="PANTHER" id="PTHR43290">
    <property type="entry name" value="MEVALONATE KINASE"/>
    <property type="match status" value="1"/>
</dbReference>
<sequence length="315" mass="34817">MNWSSSAPANLMLIGEHSVVHGYPAIAMSVSQRLTLDWQTRDDMQISIESSLGNFLIHLDKLHTIPEDSTFKWILYPIKNLRRELDKGFNITVTSEFKHTLGLGSSAAVLAATLGGLHFYLNKSYGIIETFRHGLKVIHQIQGRGSGTDLAASLAGGVILFDPKKQTIIPVDASLPATLVYSGYKTPTAKVLDKVHRDWLYQPDILKNLYKIMGKVTSQAFDALQRKDMSGFYQLINTYQGLMDALGVNDDTLGHIVYQLRSIPGVQASKISGSGLGDCVLGLGMQVRHHDSALAEYQHIEIETDYQGMTVEQLN</sequence>
<dbReference type="Gene3D" id="3.30.70.890">
    <property type="entry name" value="GHMP kinase, C-terminal domain"/>
    <property type="match status" value="1"/>
</dbReference>
<evidence type="ECO:0000256" key="8">
    <source>
        <dbReference type="ARBA" id="ARBA00023098"/>
    </source>
</evidence>
<dbReference type="STRING" id="28885.EI16_10560"/>
<keyword evidence="6" id="KW-0067">ATP-binding</keyword>
<keyword evidence="12" id="KW-1185">Reference proteome</keyword>
<dbReference type="InterPro" id="IPR020568">
    <property type="entry name" value="Ribosomal_Su5_D2-typ_SF"/>
</dbReference>
<keyword evidence="3" id="KW-0808">Transferase</keyword>
<dbReference type="Pfam" id="PF00288">
    <property type="entry name" value="GHMP_kinases_N"/>
    <property type="match status" value="1"/>
</dbReference>
<dbReference type="GO" id="GO:0005524">
    <property type="term" value="F:ATP binding"/>
    <property type="evidence" value="ECO:0007669"/>
    <property type="project" value="UniProtKB-KW"/>
</dbReference>
<evidence type="ECO:0000256" key="9">
    <source>
        <dbReference type="ARBA" id="ARBA00029438"/>
    </source>
</evidence>
<organism evidence="11 12">
    <name type="scientific">Hydrogenovibrio marinus</name>
    <dbReference type="NCBI Taxonomy" id="28885"/>
    <lineage>
        <taxon>Bacteria</taxon>
        <taxon>Pseudomonadati</taxon>
        <taxon>Pseudomonadota</taxon>
        <taxon>Gammaproteobacteria</taxon>
        <taxon>Thiotrichales</taxon>
        <taxon>Piscirickettsiaceae</taxon>
        <taxon>Hydrogenovibrio</taxon>
    </lineage>
</organism>
<dbReference type="RefSeq" id="WP_051623161.1">
    <property type="nucleotide sequence ID" value="NZ_AP020335.1"/>
</dbReference>
<dbReference type="PRINTS" id="PR00959">
    <property type="entry name" value="MEVGALKINASE"/>
</dbReference>
<accession>A0A066ZWR2</accession>
<reference evidence="11 12" key="1">
    <citation type="submission" date="2014-04" db="EMBL/GenBank/DDBJ databases">
        <title>Draft genome sequence of Hydrogenovibrio marinus MH-110, a model organism for aerobic H2 metabolism.</title>
        <authorList>
            <person name="Cha H.J."/>
            <person name="Jo B.H."/>
            <person name="Hwang B.H."/>
        </authorList>
    </citation>
    <scope>NUCLEOTIDE SEQUENCE [LARGE SCALE GENOMIC DNA]</scope>
    <source>
        <strain evidence="11 12">MH-110</strain>
    </source>
</reference>
<dbReference type="AlphaFoldDB" id="A0A066ZWR2"/>
<evidence type="ECO:0000256" key="6">
    <source>
        <dbReference type="ARBA" id="ARBA00022840"/>
    </source>
</evidence>
<comment type="pathway">
    <text evidence="9">Isoprenoid biosynthesis; isopentenyl diphosphate biosynthesis via mevalonate pathway; isopentenyl diphosphate from (R)-mevalonate: step 1/3.</text>
</comment>
<dbReference type="SUPFAM" id="SSF55060">
    <property type="entry name" value="GHMP Kinase, C-terminal domain"/>
    <property type="match status" value="1"/>
</dbReference>
<keyword evidence="8" id="KW-0443">Lipid metabolism</keyword>
<dbReference type="InterPro" id="IPR014721">
    <property type="entry name" value="Ribsml_uS5_D2-typ_fold_subgr"/>
</dbReference>
<keyword evidence="7" id="KW-0460">Magnesium</keyword>
<keyword evidence="1" id="KW-0963">Cytoplasm</keyword>
<dbReference type="EMBL" id="JMIU01000001">
    <property type="protein sequence ID" value="KDN96684.1"/>
    <property type="molecule type" value="Genomic_DNA"/>
</dbReference>
<comment type="caution">
    <text evidence="11">The sequence shown here is derived from an EMBL/GenBank/DDBJ whole genome shotgun (WGS) entry which is preliminary data.</text>
</comment>
<dbReference type="SUPFAM" id="SSF54211">
    <property type="entry name" value="Ribosomal protein S5 domain 2-like"/>
    <property type="match status" value="1"/>
</dbReference>
<dbReference type="InterPro" id="IPR006205">
    <property type="entry name" value="Mev_gal_kin"/>
</dbReference>